<keyword evidence="2" id="KW-1185">Reference proteome</keyword>
<dbReference type="EMBL" id="QGGL01000001">
    <property type="protein sequence ID" value="PWK16407.1"/>
    <property type="molecule type" value="Genomic_DNA"/>
</dbReference>
<dbReference type="Proteomes" id="UP000245634">
    <property type="component" value="Unassembled WGS sequence"/>
</dbReference>
<sequence>MDPNTYGGTGEASRAGCTHRCNRLQAAGMIWDGQLGEHGVASRVNGDRLPRILSYEAGGQRGGSS</sequence>
<proteinExistence type="predicted"/>
<evidence type="ECO:0000313" key="2">
    <source>
        <dbReference type="Proteomes" id="UP000245634"/>
    </source>
</evidence>
<gene>
    <name evidence="1" type="ORF">C7459_101271</name>
</gene>
<protein>
    <submittedName>
        <fullName evidence="1">Uncharacterized protein</fullName>
    </submittedName>
</protein>
<name>A0A316DDU8_9BACL</name>
<comment type="caution">
    <text evidence="1">The sequence shown here is derived from an EMBL/GenBank/DDBJ whole genome shotgun (WGS) entry which is preliminary data.</text>
</comment>
<organism evidence="1 2">
    <name type="scientific">Tumebacillus permanentifrigoris</name>
    <dbReference type="NCBI Taxonomy" id="378543"/>
    <lineage>
        <taxon>Bacteria</taxon>
        <taxon>Bacillati</taxon>
        <taxon>Bacillota</taxon>
        <taxon>Bacilli</taxon>
        <taxon>Bacillales</taxon>
        <taxon>Alicyclobacillaceae</taxon>
        <taxon>Tumebacillus</taxon>
    </lineage>
</organism>
<evidence type="ECO:0000313" key="1">
    <source>
        <dbReference type="EMBL" id="PWK16407.1"/>
    </source>
</evidence>
<accession>A0A316DDU8</accession>
<dbReference type="AlphaFoldDB" id="A0A316DDU8"/>
<reference evidence="1 2" key="1">
    <citation type="submission" date="2018-05" db="EMBL/GenBank/DDBJ databases">
        <title>Genomic Encyclopedia of Type Strains, Phase IV (KMG-IV): sequencing the most valuable type-strain genomes for metagenomic binning, comparative biology and taxonomic classification.</title>
        <authorList>
            <person name="Goeker M."/>
        </authorList>
    </citation>
    <scope>NUCLEOTIDE SEQUENCE [LARGE SCALE GENOMIC DNA]</scope>
    <source>
        <strain evidence="1 2">DSM 18773</strain>
    </source>
</reference>